<protein>
    <submittedName>
        <fullName evidence="1">DUF1033 family protein</fullName>
    </submittedName>
</protein>
<evidence type="ECO:0000313" key="1">
    <source>
        <dbReference type="EMBL" id="MEC1177042.1"/>
    </source>
</evidence>
<keyword evidence="2" id="KW-1185">Reference proteome</keyword>
<accession>A0AAW9NKJ0</accession>
<dbReference type="RefSeq" id="WP_326121258.1">
    <property type="nucleotide sequence ID" value="NZ_JARSFG010000003.1"/>
</dbReference>
<gene>
    <name evidence="1" type="ORF">P9B03_00975</name>
</gene>
<dbReference type="EMBL" id="JARSFG010000003">
    <property type="protein sequence ID" value="MEC1177042.1"/>
    <property type="molecule type" value="Genomic_DNA"/>
</dbReference>
<comment type="caution">
    <text evidence="1">The sequence shown here is derived from an EMBL/GenBank/DDBJ whole genome shotgun (WGS) entry which is preliminary data.</text>
</comment>
<dbReference type="Pfam" id="PF06279">
    <property type="entry name" value="DUF1033"/>
    <property type="match status" value="1"/>
</dbReference>
<reference evidence="1 2" key="1">
    <citation type="submission" date="2023-03" db="EMBL/GenBank/DDBJ databases">
        <title>Bacillus Genome Sequencing.</title>
        <authorList>
            <person name="Dunlap C."/>
        </authorList>
    </citation>
    <scope>NUCLEOTIDE SEQUENCE [LARGE SCALE GENOMIC DNA]</scope>
    <source>
        <strain evidence="1 2">B-59205</strain>
    </source>
</reference>
<evidence type="ECO:0000313" key="2">
    <source>
        <dbReference type="Proteomes" id="UP001344888"/>
    </source>
</evidence>
<dbReference type="AlphaFoldDB" id="A0AAW9NKJ0"/>
<sequence length="96" mass="11841">MSKLYKIIYMKADYEPWWQFEGWEETIQETYFYETEEALEQAFQEMLMQYRAQYENEAVKHEIYVAFWTENECEYCDACDEDAQIYHGLIKVKSKK</sequence>
<organism evidence="1 2">
    <name type="scientific">Metasolibacillus meyeri</name>
    <dbReference type="NCBI Taxonomy" id="1071052"/>
    <lineage>
        <taxon>Bacteria</taxon>
        <taxon>Bacillati</taxon>
        <taxon>Bacillota</taxon>
        <taxon>Bacilli</taxon>
        <taxon>Bacillales</taxon>
        <taxon>Caryophanaceae</taxon>
        <taxon>Metasolibacillus</taxon>
    </lineage>
</organism>
<proteinExistence type="predicted"/>
<name>A0AAW9NKJ0_9BACL</name>
<dbReference type="Proteomes" id="UP001344888">
    <property type="component" value="Unassembled WGS sequence"/>
</dbReference>
<dbReference type="InterPro" id="IPR010434">
    <property type="entry name" value="DUF1033"/>
</dbReference>